<organism evidence="8 9">
    <name type="scientific">Helicovermis profundi</name>
    <dbReference type="NCBI Taxonomy" id="3065157"/>
    <lineage>
        <taxon>Bacteria</taxon>
        <taxon>Bacillati</taxon>
        <taxon>Bacillota</taxon>
        <taxon>Clostridia</taxon>
        <taxon>Helicovermis</taxon>
    </lineage>
</organism>
<evidence type="ECO:0000259" key="7">
    <source>
        <dbReference type="Pfam" id="PF00155"/>
    </source>
</evidence>
<dbReference type="SUPFAM" id="SSF53383">
    <property type="entry name" value="PLP-dependent transferases"/>
    <property type="match status" value="1"/>
</dbReference>
<evidence type="ECO:0000256" key="1">
    <source>
        <dbReference type="ARBA" id="ARBA00001933"/>
    </source>
</evidence>
<dbReference type="InterPro" id="IPR050596">
    <property type="entry name" value="AspAT/PAT-like"/>
</dbReference>
<dbReference type="PROSITE" id="PS00105">
    <property type="entry name" value="AA_TRANSFER_CLASS_1"/>
    <property type="match status" value="1"/>
</dbReference>
<dbReference type="KEGG" id="hprf:HLPR_00190"/>
<reference evidence="8 9" key="1">
    <citation type="submission" date="2023-08" db="EMBL/GenBank/DDBJ databases">
        <title>Helicovermis profunda gen. nov., sp. nov., a novel mesophilic, fermentative bacterium within the Bacillota from a deep-sea hydrothermal vent chimney.</title>
        <authorList>
            <person name="Miyazaki U."/>
            <person name="Mizutani D."/>
            <person name="Hashimoto Y."/>
            <person name="Tame A."/>
            <person name="Sawayama S."/>
            <person name="Miyazaki J."/>
            <person name="Takai K."/>
            <person name="Nakagawa S."/>
        </authorList>
    </citation>
    <scope>NUCLEOTIDE SEQUENCE [LARGE SCALE GENOMIC DNA]</scope>
    <source>
        <strain evidence="8 9">S502</strain>
    </source>
</reference>
<dbReference type="GO" id="GO:0008483">
    <property type="term" value="F:transaminase activity"/>
    <property type="evidence" value="ECO:0007669"/>
    <property type="project" value="UniProtKB-KW"/>
</dbReference>
<gene>
    <name evidence="8" type="ORF">HLPR_00190</name>
</gene>
<dbReference type="Pfam" id="PF00155">
    <property type="entry name" value="Aminotran_1_2"/>
    <property type="match status" value="1"/>
</dbReference>
<comment type="cofactor">
    <cofactor evidence="1 6">
        <name>pyridoxal 5'-phosphate</name>
        <dbReference type="ChEBI" id="CHEBI:597326"/>
    </cofactor>
</comment>
<evidence type="ECO:0000313" key="8">
    <source>
        <dbReference type="EMBL" id="BEP27688.1"/>
    </source>
</evidence>
<evidence type="ECO:0000313" key="9">
    <source>
        <dbReference type="Proteomes" id="UP001321786"/>
    </source>
</evidence>
<dbReference type="EMBL" id="AP028654">
    <property type="protein sequence ID" value="BEP27688.1"/>
    <property type="molecule type" value="Genomic_DNA"/>
</dbReference>
<accession>A0AAU9E387</accession>
<dbReference type="CDD" id="cd00609">
    <property type="entry name" value="AAT_like"/>
    <property type="match status" value="1"/>
</dbReference>
<keyword evidence="4 6" id="KW-0808">Transferase</keyword>
<dbReference type="Proteomes" id="UP001321786">
    <property type="component" value="Chromosome"/>
</dbReference>
<dbReference type="GO" id="GO:0030170">
    <property type="term" value="F:pyridoxal phosphate binding"/>
    <property type="evidence" value="ECO:0007669"/>
    <property type="project" value="InterPro"/>
</dbReference>
<feature type="domain" description="Aminotransferase class I/classII large" evidence="7">
    <location>
        <begin position="30"/>
        <end position="385"/>
    </location>
</feature>
<name>A0AAU9E387_9FIRM</name>
<dbReference type="InterPro" id="IPR015422">
    <property type="entry name" value="PyrdxlP-dep_Trfase_small"/>
</dbReference>
<proteinExistence type="inferred from homology"/>
<evidence type="ECO:0000256" key="3">
    <source>
        <dbReference type="ARBA" id="ARBA00022576"/>
    </source>
</evidence>
<dbReference type="RefSeq" id="WP_338536059.1">
    <property type="nucleotide sequence ID" value="NZ_AP028654.1"/>
</dbReference>
<keyword evidence="9" id="KW-1185">Reference proteome</keyword>
<dbReference type="PANTHER" id="PTHR46383">
    <property type="entry name" value="ASPARTATE AMINOTRANSFERASE"/>
    <property type="match status" value="1"/>
</dbReference>
<keyword evidence="5" id="KW-0663">Pyridoxal phosphate</keyword>
<dbReference type="FunFam" id="3.40.640.10:FF:000033">
    <property type="entry name" value="Aspartate aminotransferase"/>
    <property type="match status" value="1"/>
</dbReference>
<dbReference type="PANTHER" id="PTHR46383:SF1">
    <property type="entry name" value="ASPARTATE AMINOTRANSFERASE"/>
    <property type="match status" value="1"/>
</dbReference>
<evidence type="ECO:0000256" key="4">
    <source>
        <dbReference type="ARBA" id="ARBA00022679"/>
    </source>
</evidence>
<dbReference type="InterPro" id="IPR015421">
    <property type="entry name" value="PyrdxlP-dep_Trfase_major"/>
</dbReference>
<evidence type="ECO:0000256" key="6">
    <source>
        <dbReference type="RuleBase" id="RU000481"/>
    </source>
</evidence>
<dbReference type="InterPro" id="IPR004839">
    <property type="entry name" value="Aminotransferase_I/II_large"/>
</dbReference>
<dbReference type="GO" id="GO:0006520">
    <property type="term" value="P:amino acid metabolic process"/>
    <property type="evidence" value="ECO:0007669"/>
    <property type="project" value="InterPro"/>
</dbReference>
<dbReference type="AlphaFoldDB" id="A0AAU9E387"/>
<comment type="similarity">
    <text evidence="2 6">Belongs to the class-I pyridoxal-phosphate-dependent aminotransferase family.</text>
</comment>
<dbReference type="EC" id="2.6.1.-" evidence="6"/>
<evidence type="ECO:0000256" key="2">
    <source>
        <dbReference type="ARBA" id="ARBA00007441"/>
    </source>
</evidence>
<protein>
    <recommendedName>
        <fullName evidence="6">Aminotransferase</fullName>
        <ecNumber evidence="6">2.6.1.-</ecNumber>
    </recommendedName>
</protein>
<dbReference type="Gene3D" id="3.90.1150.10">
    <property type="entry name" value="Aspartate Aminotransferase, domain 1"/>
    <property type="match status" value="1"/>
</dbReference>
<evidence type="ECO:0000256" key="5">
    <source>
        <dbReference type="ARBA" id="ARBA00022898"/>
    </source>
</evidence>
<dbReference type="InterPro" id="IPR004838">
    <property type="entry name" value="NHTrfase_class1_PyrdxlP-BS"/>
</dbReference>
<keyword evidence="3 6" id="KW-0032">Aminotransferase</keyword>
<sequence>MFSKKISNISPSFTIGISTKVKELKNSGIDILNLSIGEPDFLTPENAKNAAIEAIHNNITKYDAAAGNKEFRKAIIDKLKKENNLEYDIDQIVISNGAKHAITNTLIALLNPEDEVIIPKPYWVSYPEMVKLTGGVPIFVDTKKENNFKLTKEELIKSITNKTKAIFITNPSNPTGAVYTKEELIEIANICVENKIFILADEIYERILYVDNFTSIASLSKDIYNYTITINGLSKSAAMTGWRLGYTACRKDLAKIISSIQGHLVSHPCTVSQAAGKEALISCTNDTKKMLEGYTKRRNLAIKMFNKIDEIDIIQPDGAFYIFMDISKIKKNVNFKDSFSIEVCNVLLDKFKLALVPGIAFGNDDFLRMSYAADINDVEEGINRIAKYIETVKK</sequence>
<dbReference type="InterPro" id="IPR015424">
    <property type="entry name" value="PyrdxlP-dep_Trfase"/>
</dbReference>
<dbReference type="Gene3D" id="3.40.640.10">
    <property type="entry name" value="Type I PLP-dependent aspartate aminotransferase-like (Major domain)"/>
    <property type="match status" value="1"/>
</dbReference>